<evidence type="ECO:0000256" key="7">
    <source>
        <dbReference type="SAM" id="MobiDB-lite"/>
    </source>
</evidence>
<gene>
    <name evidence="9" type="ORF">DYY88_01815</name>
</gene>
<evidence type="ECO:0000256" key="6">
    <source>
        <dbReference type="ARBA" id="ARBA00023049"/>
    </source>
</evidence>
<dbReference type="SUPFAM" id="SSF48452">
    <property type="entry name" value="TPR-like"/>
    <property type="match status" value="1"/>
</dbReference>
<evidence type="ECO:0000313" key="10">
    <source>
        <dbReference type="Proteomes" id="UP000292459"/>
    </source>
</evidence>
<dbReference type="OrthoDB" id="9810445at2"/>
<evidence type="ECO:0000256" key="5">
    <source>
        <dbReference type="ARBA" id="ARBA00022833"/>
    </source>
</evidence>
<name>A0A4Q7EG15_9CYAN</name>
<dbReference type="PANTHER" id="PTHR22726:SF1">
    <property type="entry name" value="METALLOENDOPEPTIDASE OMA1, MITOCHONDRIAL"/>
    <property type="match status" value="1"/>
</dbReference>
<comment type="caution">
    <text evidence="9">The sequence shown here is derived from an EMBL/GenBank/DDBJ whole genome shotgun (WGS) entry which is preliminary data.</text>
</comment>
<dbReference type="GO" id="GO:0051603">
    <property type="term" value="P:proteolysis involved in protein catabolic process"/>
    <property type="evidence" value="ECO:0007669"/>
    <property type="project" value="TreeGrafter"/>
</dbReference>
<feature type="compositionally biased region" description="Polar residues" evidence="7">
    <location>
        <begin position="107"/>
        <end position="119"/>
    </location>
</feature>
<feature type="region of interest" description="Disordered" evidence="7">
    <location>
        <begin position="37"/>
        <end position="119"/>
    </location>
</feature>
<protein>
    <submittedName>
        <fullName evidence="9">Peptidase M48 Ste24p</fullName>
    </submittedName>
</protein>
<dbReference type="GO" id="GO:0016020">
    <property type="term" value="C:membrane"/>
    <property type="evidence" value="ECO:0007669"/>
    <property type="project" value="TreeGrafter"/>
</dbReference>
<feature type="compositionally biased region" description="Acidic residues" evidence="7">
    <location>
        <begin position="95"/>
        <end position="106"/>
    </location>
</feature>
<keyword evidence="2" id="KW-0645">Protease</keyword>
<dbReference type="RefSeq" id="WP_044150321.1">
    <property type="nucleotide sequence ID" value="NZ_QVFV01000001.1"/>
</dbReference>
<sequence>MNKGRRLIAWCLVGLLISTGWQWFAWGGQPGYASSPPVLAQTPAEEAPSPTALEELSIPEANTSTDDDPAPTTETLDLPDFEPQLPVESSPEEAPSNDDEWTDTDIESTGTDTSPPKITKRQQILMTADEHYLAGDYATAEVLYRQVKDAVWRIDPASLRPEPITDPADLPPAGAVYWREAQAGYEMGLTHRTLVPLELLVEEYPEFIPAQAFYSQYLIENDRAAEADAILDQSLMLYPSQPELLQARTQAQMALEQWIEAAITAKQFALLNPEHPDRDEMDALSAQNLDRFRAEMNEELTGNLIGNLITGTAGLLLTGGLIGPFTALNSAMILLQGESAVGASVAEQAKDQLPMLRDRQIEEYLNRIGQELASLAGRDEFTYEFYVVDEPELNAFALPGGKIFINAGAILKTESEAELAGLVAHELAHAVLSHGFQLVTNGNLLSSIAGVIPIREVGGLAANLIFSSYSREMERQADILGTQLLSAAGYAADGLHSLMITLEDEVGDRGGVQWFSSHPAPEERVDYLQQIVEVGGFNRYAYEGVAPHLTIQQRVARLATKEPEPEPTMETVE</sequence>
<accession>A0A4Q7EG15</accession>
<dbReference type="EMBL" id="QVFV01000001">
    <property type="protein sequence ID" value="RZM82027.1"/>
    <property type="molecule type" value="Genomic_DNA"/>
</dbReference>
<reference evidence="9 10" key="1">
    <citation type="submission" date="2018-11" db="EMBL/GenBank/DDBJ databases">
        <title>Whole genome sequencing of an environmental sample.</title>
        <authorList>
            <person name="Sarangi A.N."/>
            <person name="Singh D."/>
            <person name="Tripathy S."/>
        </authorList>
    </citation>
    <scope>NUCLEOTIDE SEQUENCE [LARGE SCALE GENOMIC DNA]</scope>
    <source>
        <strain evidence="9 10">Lakshadweep</strain>
    </source>
</reference>
<feature type="domain" description="Peptidase M48" evidence="8">
    <location>
        <begin position="362"/>
        <end position="530"/>
    </location>
</feature>
<keyword evidence="5" id="KW-0862">Zinc</keyword>
<evidence type="ECO:0000256" key="2">
    <source>
        <dbReference type="ARBA" id="ARBA00022670"/>
    </source>
</evidence>
<dbReference type="InterPro" id="IPR051156">
    <property type="entry name" value="Mito/Outer_Membr_Metalloprot"/>
</dbReference>
<evidence type="ECO:0000256" key="1">
    <source>
        <dbReference type="ARBA" id="ARBA00001947"/>
    </source>
</evidence>
<evidence type="ECO:0000313" key="9">
    <source>
        <dbReference type="EMBL" id="RZM82027.1"/>
    </source>
</evidence>
<dbReference type="InterPro" id="IPR001915">
    <property type="entry name" value="Peptidase_M48"/>
</dbReference>
<dbReference type="Gene3D" id="1.25.40.10">
    <property type="entry name" value="Tetratricopeptide repeat domain"/>
    <property type="match status" value="1"/>
</dbReference>
<dbReference type="PANTHER" id="PTHR22726">
    <property type="entry name" value="METALLOENDOPEPTIDASE OMA1"/>
    <property type="match status" value="1"/>
</dbReference>
<dbReference type="GO" id="GO:0004222">
    <property type="term" value="F:metalloendopeptidase activity"/>
    <property type="evidence" value="ECO:0007669"/>
    <property type="project" value="InterPro"/>
</dbReference>
<evidence type="ECO:0000256" key="4">
    <source>
        <dbReference type="ARBA" id="ARBA00022801"/>
    </source>
</evidence>
<proteinExistence type="predicted"/>
<keyword evidence="4" id="KW-0378">Hydrolase</keyword>
<organism evidence="9 10">
    <name type="scientific">Leptolyngbya iicbica LK</name>
    <dbReference type="NCBI Taxonomy" id="2294035"/>
    <lineage>
        <taxon>Bacteria</taxon>
        <taxon>Bacillati</taxon>
        <taxon>Cyanobacteriota</taxon>
        <taxon>Cyanophyceae</taxon>
        <taxon>Leptolyngbyales</taxon>
        <taxon>Leptolyngbyaceae</taxon>
        <taxon>Leptolyngbya group</taxon>
        <taxon>Leptolyngbya</taxon>
        <taxon>Leptolyngbya iicbica</taxon>
    </lineage>
</organism>
<keyword evidence="3" id="KW-0479">Metal-binding</keyword>
<dbReference type="CDD" id="cd07333">
    <property type="entry name" value="M48C_bepA_like"/>
    <property type="match status" value="1"/>
</dbReference>
<dbReference type="InterPro" id="IPR011990">
    <property type="entry name" value="TPR-like_helical_dom_sf"/>
</dbReference>
<dbReference type="Pfam" id="PF01435">
    <property type="entry name" value="Peptidase_M48"/>
    <property type="match status" value="1"/>
</dbReference>
<dbReference type="AlphaFoldDB" id="A0A4Q7EG15"/>
<comment type="cofactor">
    <cofactor evidence="1">
        <name>Zn(2+)</name>
        <dbReference type="ChEBI" id="CHEBI:29105"/>
    </cofactor>
</comment>
<keyword evidence="6" id="KW-0482">Metalloprotease</keyword>
<evidence type="ECO:0000259" key="8">
    <source>
        <dbReference type="Pfam" id="PF01435"/>
    </source>
</evidence>
<dbReference type="Proteomes" id="UP000292459">
    <property type="component" value="Unassembled WGS sequence"/>
</dbReference>
<keyword evidence="10" id="KW-1185">Reference proteome</keyword>
<evidence type="ECO:0000256" key="3">
    <source>
        <dbReference type="ARBA" id="ARBA00022723"/>
    </source>
</evidence>
<dbReference type="GO" id="GO:0046872">
    <property type="term" value="F:metal ion binding"/>
    <property type="evidence" value="ECO:0007669"/>
    <property type="project" value="UniProtKB-KW"/>
</dbReference>
<dbReference type="Gene3D" id="3.30.2010.10">
    <property type="entry name" value="Metalloproteases ('zincins'), catalytic domain"/>
    <property type="match status" value="1"/>
</dbReference>